<evidence type="ECO:0000256" key="1">
    <source>
        <dbReference type="SAM" id="SignalP"/>
    </source>
</evidence>
<dbReference type="EMBL" id="BMIJ01000005">
    <property type="protein sequence ID" value="GGB98158.1"/>
    <property type="molecule type" value="Genomic_DNA"/>
</dbReference>
<feature type="chain" id="PRO_5045356688" description="PepSY domain-containing protein" evidence="1">
    <location>
        <begin position="22"/>
        <end position="88"/>
    </location>
</feature>
<dbReference type="InterPro" id="IPR025711">
    <property type="entry name" value="PepSY"/>
</dbReference>
<feature type="domain" description="PepSY" evidence="2">
    <location>
        <begin position="6"/>
        <end position="86"/>
    </location>
</feature>
<organism evidence="3 4">
    <name type="scientific">Marinobacterium zhoushanense</name>
    <dbReference type="NCBI Taxonomy" id="1679163"/>
    <lineage>
        <taxon>Bacteria</taxon>
        <taxon>Pseudomonadati</taxon>
        <taxon>Pseudomonadota</taxon>
        <taxon>Gammaproteobacteria</taxon>
        <taxon>Oceanospirillales</taxon>
        <taxon>Oceanospirillaceae</taxon>
        <taxon>Marinobacterium</taxon>
    </lineage>
</organism>
<gene>
    <name evidence="3" type="ORF">GCM10011352_25320</name>
</gene>
<feature type="signal peptide" evidence="1">
    <location>
        <begin position="1"/>
        <end position="21"/>
    </location>
</feature>
<evidence type="ECO:0000259" key="2">
    <source>
        <dbReference type="Pfam" id="PF13670"/>
    </source>
</evidence>
<name>A0ABQ1KIG6_9GAMM</name>
<dbReference type="RefSeq" id="WP_188748874.1">
    <property type="nucleotide sequence ID" value="NZ_BMIJ01000005.1"/>
</dbReference>
<evidence type="ECO:0000313" key="4">
    <source>
        <dbReference type="Proteomes" id="UP000629025"/>
    </source>
</evidence>
<keyword evidence="1" id="KW-0732">Signal</keyword>
<dbReference type="Proteomes" id="UP000629025">
    <property type="component" value="Unassembled WGS sequence"/>
</dbReference>
<proteinExistence type="predicted"/>
<comment type="caution">
    <text evidence="3">The sequence shown here is derived from an EMBL/GenBank/DDBJ whole genome shotgun (WGS) entry which is preliminary data.</text>
</comment>
<sequence length="88" mass="9927">MNKLITALLISSAALSTTAHAEEVLCDVPKAQWQPQEALEQSLQAKGWEIRKIKVDEGCYEVYAKNAQGERVEAYFDPQSFEIVKQQD</sequence>
<accession>A0ABQ1KIG6</accession>
<reference evidence="4" key="1">
    <citation type="journal article" date="2019" name="Int. J. Syst. Evol. Microbiol.">
        <title>The Global Catalogue of Microorganisms (GCM) 10K type strain sequencing project: providing services to taxonomists for standard genome sequencing and annotation.</title>
        <authorList>
            <consortium name="The Broad Institute Genomics Platform"/>
            <consortium name="The Broad Institute Genome Sequencing Center for Infectious Disease"/>
            <person name="Wu L."/>
            <person name="Ma J."/>
        </authorList>
    </citation>
    <scope>NUCLEOTIDE SEQUENCE [LARGE SCALE GENOMIC DNA]</scope>
    <source>
        <strain evidence="4">CGMCC 1.15341</strain>
    </source>
</reference>
<keyword evidence="4" id="KW-1185">Reference proteome</keyword>
<dbReference type="Pfam" id="PF13670">
    <property type="entry name" value="PepSY_2"/>
    <property type="match status" value="1"/>
</dbReference>
<protein>
    <recommendedName>
        <fullName evidence="2">PepSY domain-containing protein</fullName>
    </recommendedName>
</protein>
<evidence type="ECO:0000313" key="3">
    <source>
        <dbReference type="EMBL" id="GGB98158.1"/>
    </source>
</evidence>